<dbReference type="AlphaFoldDB" id="A0A4R6NY27"/>
<proteinExistence type="predicted"/>
<evidence type="ECO:0000313" key="1">
    <source>
        <dbReference type="EMBL" id="TDP28044.1"/>
    </source>
</evidence>
<organism evidence="1 2">
    <name type="scientific">Nocardia ignorata</name>
    <dbReference type="NCBI Taxonomy" id="145285"/>
    <lineage>
        <taxon>Bacteria</taxon>
        <taxon>Bacillati</taxon>
        <taxon>Actinomycetota</taxon>
        <taxon>Actinomycetes</taxon>
        <taxon>Mycobacteriales</taxon>
        <taxon>Nocardiaceae</taxon>
        <taxon>Nocardia</taxon>
    </lineage>
</organism>
<keyword evidence="2" id="KW-1185">Reference proteome</keyword>
<evidence type="ECO:0000313" key="2">
    <source>
        <dbReference type="Proteomes" id="UP000295087"/>
    </source>
</evidence>
<comment type="caution">
    <text evidence="1">The sequence shown here is derived from an EMBL/GenBank/DDBJ whole genome shotgun (WGS) entry which is preliminary data.</text>
</comment>
<gene>
    <name evidence="1" type="ORF">DFR75_11911</name>
</gene>
<protein>
    <submittedName>
        <fullName evidence="1">Uncharacterized protein</fullName>
    </submittedName>
</protein>
<dbReference type="Proteomes" id="UP000295087">
    <property type="component" value="Unassembled WGS sequence"/>
</dbReference>
<accession>A0A4R6NY27</accession>
<name>A0A4R6NY27_NOCIG</name>
<sequence length="99" mass="11605">MWCCWIRTGERTKVPTPRLNLKDELIRIRAFYLDLAHWAVEEPDRWSHWVAPCPITDTEIQTAKGAWLGRVERRRAMNARWASIVSVGFDLGYATPTRH</sequence>
<dbReference type="EMBL" id="SNXK01000019">
    <property type="protein sequence ID" value="TDP28044.1"/>
    <property type="molecule type" value="Genomic_DNA"/>
</dbReference>
<reference evidence="1 2" key="1">
    <citation type="submission" date="2019-03" db="EMBL/GenBank/DDBJ databases">
        <title>Genomic Encyclopedia of Type Strains, Phase IV (KMG-IV): sequencing the most valuable type-strain genomes for metagenomic binning, comparative biology and taxonomic classification.</title>
        <authorList>
            <person name="Goeker M."/>
        </authorList>
    </citation>
    <scope>NUCLEOTIDE SEQUENCE [LARGE SCALE GENOMIC DNA]</scope>
    <source>
        <strain evidence="1 2">DSM 44496</strain>
    </source>
</reference>